<name>A0ABU6PR86_9BACL</name>
<dbReference type="Proteomes" id="UP001343257">
    <property type="component" value="Unassembled WGS sequence"/>
</dbReference>
<gene>
    <name evidence="1" type="ORF">P9847_08760</name>
</gene>
<dbReference type="RefSeq" id="WP_328277072.1">
    <property type="nucleotide sequence ID" value="NZ_JARTLD010000023.1"/>
</dbReference>
<reference evidence="1 2" key="1">
    <citation type="submission" date="2023-03" db="EMBL/GenBank/DDBJ databases">
        <title>Bacillus Genome Sequencing.</title>
        <authorList>
            <person name="Dunlap C."/>
        </authorList>
    </citation>
    <scope>NUCLEOTIDE SEQUENCE [LARGE SCALE GENOMIC DNA]</scope>
    <source>
        <strain evidence="1 2">NRS-52</strain>
    </source>
</reference>
<evidence type="ECO:0000313" key="2">
    <source>
        <dbReference type="Proteomes" id="UP001343257"/>
    </source>
</evidence>
<protein>
    <recommendedName>
        <fullName evidence="3">Lipoprotein</fullName>
    </recommendedName>
</protein>
<accession>A0ABU6PR86</accession>
<evidence type="ECO:0008006" key="3">
    <source>
        <dbReference type="Google" id="ProtNLM"/>
    </source>
</evidence>
<evidence type="ECO:0000313" key="1">
    <source>
        <dbReference type="EMBL" id="MED5017398.1"/>
    </source>
</evidence>
<keyword evidence="2" id="KW-1185">Reference proteome</keyword>
<organism evidence="1 2">
    <name type="scientific">Paenibacillus chibensis</name>
    <dbReference type="NCBI Taxonomy" id="59846"/>
    <lineage>
        <taxon>Bacteria</taxon>
        <taxon>Bacillati</taxon>
        <taxon>Bacillota</taxon>
        <taxon>Bacilli</taxon>
        <taxon>Bacillales</taxon>
        <taxon>Paenibacillaceae</taxon>
        <taxon>Paenibacillus</taxon>
    </lineage>
</organism>
<dbReference type="PROSITE" id="PS51257">
    <property type="entry name" value="PROKAR_LIPOPROTEIN"/>
    <property type="match status" value="1"/>
</dbReference>
<sequence length="283" mass="33006">MNRRIFLVLIICVFTFISCKSEYPVHSVNKSFGYSDTDQHSKNIDHSKIIEPIIDGYENLSLKQLDIFESKDGTLKKDSGKQRVELWGEYVSGSDHNHTLFTNLRVTNTDTNEIIIDRRIVEYSTGIPELFLADFTGDKVDEIMVVIHEGGIHDYEKEYQFYSLVNNNLISLPNEGILNDESLNFSLENDKGKFYSKKLNIKYEVNLPEKLLELYKYETEIRPNKNYDFEPIYLEDDGVYGLKGDLYILNSIDVKAFIARFETIYKFNKSKWELVKLKLLESN</sequence>
<comment type="caution">
    <text evidence="1">The sequence shown here is derived from an EMBL/GenBank/DDBJ whole genome shotgun (WGS) entry which is preliminary data.</text>
</comment>
<proteinExistence type="predicted"/>
<dbReference type="EMBL" id="JARTLD010000023">
    <property type="protein sequence ID" value="MED5017398.1"/>
    <property type="molecule type" value="Genomic_DNA"/>
</dbReference>